<reference evidence="6" key="1">
    <citation type="journal article" date="2014" name="Front. Microbiol.">
        <title>High frequency of phylogenetically diverse reductive dehalogenase-homologous genes in deep subseafloor sedimentary metagenomes.</title>
        <authorList>
            <person name="Kawai M."/>
            <person name="Futagami T."/>
            <person name="Toyoda A."/>
            <person name="Takaki Y."/>
            <person name="Nishi S."/>
            <person name="Hori S."/>
            <person name="Arai W."/>
            <person name="Tsubouchi T."/>
            <person name="Morono Y."/>
            <person name="Uchiyama I."/>
            <person name="Ito T."/>
            <person name="Fujiyama A."/>
            <person name="Inagaki F."/>
            <person name="Takami H."/>
        </authorList>
    </citation>
    <scope>NUCLEOTIDE SEQUENCE</scope>
    <source>
        <strain evidence="6">Expedition CK06-06</strain>
    </source>
</reference>
<name>X0UKI1_9ZZZZ</name>
<evidence type="ECO:0000256" key="3">
    <source>
        <dbReference type="ARBA" id="ARBA00022801"/>
    </source>
</evidence>
<dbReference type="PROSITE" id="PS00149">
    <property type="entry name" value="SULFATASE_2"/>
    <property type="match status" value="1"/>
</dbReference>
<proteinExistence type="inferred from homology"/>
<evidence type="ECO:0000256" key="1">
    <source>
        <dbReference type="ARBA" id="ARBA00008779"/>
    </source>
</evidence>
<dbReference type="SUPFAM" id="SSF53649">
    <property type="entry name" value="Alkaline phosphatase-like"/>
    <property type="match status" value="1"/>
</dbReference>
<evidence type="ECO:0000313" key="6">
    <source>
        <dbReference type="EMBL" id="GAG06115.1"/>
    </source>
</evidence>
<keyword evidence="3" id="KW-0378">Hydrolase</keyword>
<comment type="similarity">
    <text evidence="1">Belongs to the sulfatase family.</text>
</comment>
<evidence type="ECO:0000256" key="2">
    <source>
        <dbReference type="ARBA" id="ARBA00022723"/>
    </source>
</evidence>
<dbReference type="GO" id="GO:0046872">
    <property type="term" value="F:metal ion binding"/>
    <property type="evidence" value="ECO:0007669"/>
    <property type="project" value="UniProtKB-KW"/>
</dbReference>
<keyword evidence="2" id="KW-0479">Metal-binding</keyword>
<dbReference type="PANTHER" id="PTHR42693">
    <property type="entry name" value="ARYLSULFATASE FAMILY MEMBER"/>
    <property type="match status" value="1"/>
</dbReference>
<dbReference type="GO" id="GO:0004065">
    <property type="term" value="F:arylsulfatase activity"/>
    <property type="evidence" value="ECO:0007669"/>
    <property type="project" value="TreeGrafter"/>
</dbReference>
<dbReference type="EMBL" id="BARS01026931">
    <property type="protein sequence ID" value="GAG06115.1"/>
    <property type="molecule type" value="Genomic_DNA"/>
</dbReference>
<dbReference type="Pfam" id="PF00884">
    <property type="entry name" value="Sulfatase"/>
    <property type="match status" value="1"/>
</dbReference>
<dbReference type="PROSITE" id="PS51318">
    <property type="entry name" value="TAT"/>
    <property type="match status" value="1"/>
</dbReference>
<dbReference type="Gene3D" id="3.40.720.10">
    <property type="entry name" value="Alkaline Phosphatase, subunit A"/>
    <property type="match status" value="1"/>
</dbReference>
<gene>
    <name evidence="6" type="ORF">S01H1_42358</name>
</gene>
<accession>X0UKI1</accession>
<dbReference type="InterPro" id="IPR019546">
    <property type="entry name" value="TAT_signal_bac_arc"/>
</dbReference>
<dbReference type="InterPro" id="IPR050738">
    <property type="entry name" value="Sulfatase"/>
</dbReference>
<dbReference type="AlphaFoldDB" id="X0UKI1"/>
<dbReference type="InterPro" id="IPR000917">
    <property type="entry name" value="Sulfatase_N"/>
</dbReference>
<dbReference type="InterPro" id="IPR006311">
    <property type="entry name" value="TAT_signal"/>
</dbReference>
<dbReference type="PROSITE" id="PS00523">
    <property type="entry name" value="SULFATASE_1"/>
    <property type="match status" value="1"/>
</dbReference>
<dbReference type="NCBIfam" id="TIGR01409">
    <property type="entry name" value="TAT_signal_seq"/>
    <property type="match status" value="1"/>
</dbReference>
<keyword evidence="4" id="KW-0106">Calcium</keyword>
<organism evidence="6">
    <name type="scientific">marine sediment metagenome</name>
    <dbReference type="NCBI Taxonomy" id="412755"/>
    <lineage>
        <taxon>unclassified sequences</taxon>
        <taxon>metagenomes</taxon>
        <taxon>ecological metagenomes</taxon>
    </lineage>
</organism>
<dbReference type="InterPro" id="IPR017850">
    <property type="entry name" value="Alkaline_phosphatase_core_sf"/>
</dbReference>
<evidence type="ECO:0000256" key="4">
    <source>
        <dbReference type="ARBA" id="ARBA00022837"/>
    </source>
</evidence>
<evidence type="ECO:0000259" key="5">
    <source>
        <dbReference type="Pfam" id="PF00884"/>
    </source>
</evidence>
<feature type="non-terminal residue" evidence="6">
    <location>
        <position position="175"/>
    </location>
</feature>
<feature type="domain" description="Sulfatase N-terminal" evidence="5">
    <location>
        <begin position="55"/>
        <end position="166"/>
    </location>
</feature>
<protein>
    <recommendedName>
        <fullName evidence="5">Sulfatase N-terminal domain-containing protein</fullName>
    </recommendedName>
</protein>
<comment type="caution">
    <text evidence="6">The sequence shown here is derived from an EMBL/GenBank/DDBJ whole genome shotgun (WGS) entry which is preliminary data.</text>
</comment>
<dbReference type="PANTHER" id="PTHR42693:SF53">
    <property type="entry name" value="ENDO-4-O-SULFATASE"/>
    <property type="match status" value="1"/>
</dbReference>
<dbReference type="InterPro" id="IPR024607">
    <property type="entry name" value="Sulfatase_CS"/>
</dbReference>
<dbReference type="Pfam" id="PF10518">
    <property type="entry name" value="TAT_signal"/>
    <property type="match status" value="1"/>
</dbReference>
<sequence>MVGTYGKNIIMNRKINRRNFLTLAGATAAGALLTGCTEELFSTSVQGAGRPADKPNFIIIFCDDLGYGDIGCFGSKKHRTPNIDQMADEGMKFTSFYVTSGVCTPSRSSLMTGCYPRRVNMHESANREWVLFPVAHKGLNPNEITIAEVLKAEGYATACVGKWHLGDQPKFLPTK</sequence>